<dbReference type="GO" id="GO:0046872">
    <property type="term" value="F:metal ion binding"/>
    <property type="evidence" value="ECO:0007669"/>
    <property type="project" value="InterPro"/>
</dbReference>
<evidence type="ECO:0000313" key="3">
    <source>
        <dbReference type="EMBL" id="KAF9678946.1"/>
    </source>
</evidence>
<evidence type="ECO:0000256" key="1">
    <source>
        <dbReference type="SAM" id="MobiDB-lite"/>
    </source>
</evidence>
<name>A0A835K3Z8_9ROSI</name>
<evidence type="ECO:0000259" key="2">
    <source>
        <dbReference type="PROSITE" id="PS51393"/>
    </source>
</evidence>
<organism evidence="3 4">
    <name type="scientific">Salix dunnii</name>
    <dbReference type="NCBI Taxonomy" id="1413687"/>
    <lineage>
        <taxon>Eukaryota</taxon>
        <taxon>Viridiplantae</taxon>
        <taxon>Streptophyta</taxon>
        <taxon>Embryophyta</taxon>
        <taxon>Tracheophyta</taxon>
        <taxon>Spermatophyta</taxon>
        <taxon>Magnoliopsida</taxon>
        <taxon>eudicotyledons</taxon>
        <taxon>Gunneridae</taxon>
        <taxon>Pentapetalae</taxon>
        <taxon>rosids</taxon>
        <taxon>fabids</taxon>
        <taxon>Malpighiales</taxon>
        <taxon>Salicaceae</taxon>
        <taxon>Saliceae</taxon>
        <taxon>Salix</taxon>
    </lineage>
</organism>
<dbReference type="GO" id="GO:0016702">
    <property type="term" value="F:oxidoreductase activity, acting on single donors with incorporation of molecular oxygen, incorporation of two atoms of oxygen"/>
    <property type="evidence" value="ECO:0007669"/>
    <property type="project" value="InterPro"/>
</dbReference>
<dbReference type="InterPro" id="IPR013819">
    <property type="entry name" value="LipOase_C"/>
</dbReference>
<sequence>MDSNRDNLTTLEQEIASTHLHLQDDRETGCPLITGTKKGDLYTLSNTPQAHFSHRFRTATTTSSKQDTNIHESNCIPLPIEVSQPSEPTQTPSNVSSPQNEQIDFTPSSSATPLFLESMAIL</sequence>
<dbReference type="PROSITE" id="PS51393">
    <property type="entry name" value="LIPOXYGENASE_3"/>
    <property type="match status" value="1"/>
</dbReference>
<accession>A0A835K3Z8</accession>
<dbReference type="OrthoDB" id="2789670at2759"/>
<feature type="compositionally biased region" description="Polar residues" evidence="1">
    <location>
        <begin position="83"/>
        <end position="110"/>
    </location>
</feature>
<evidence type="ECO:0000313" key="4">
    <source>
        <dbReference type="Proteomes" id="UP000657918"/>
    </source>
</evidence>
<feature type="region of interest" description="Disordered" evidence="1">
    <location>
        <begin position="79"/>
        <end position="110"/>
    </location>
</feature>
<protein>
    <recommendedName>
        <fullName evidence="2">Lipoxygenase domain-containing protein</fullName>
    </recommendedName>
</protein>
<dbReference type="Proteomes" id="UP000657918">
    <property type="component" value="Unassembled WGS sequence"/>
</dbReference>
<dbReference type="AlphaFoldDB" id="A0A835K3Z8"/>
<reference evidence="3 4" key="1">
    <citation type="submission" date="2020-10" db="EMBL/GenBank/DDBJ databases">
        <title>Plant Genome Project.</title>
        <authorList>
            <person name="Zhang R.-G."/>
        </authorList>
    </citation>
    <scope>NUCLEOTIDE SEQUENCE [LARGE SCALE GENOMIC DNA]</scope>
    <source>
        <strain evidence="3">FAFU-HL-1</strain>
        <tissue evidence="3">Leaf</tissue>
    </source>
</reference>
<dbReference type="EMBL" id="JADGMS010000007">
    <property type="protein sequence ID" value="KAF9678946.1"/>
    <property type="molecule type" value="Genomic_DNA"/>
</dbReference>
<keyword evidence="4" id="KW-1185">Reference proteome</keyword>
<feature type="domain" description="Lipoxygenase" evidence="2">
    <location>
        <begin position="1"/>
        <end position="122"/>
    </location>
</feature>
<comment type="caution">
    <text evidence="3">The sequence shown here is derived from an EMBL/GenBank/DDBJ whole genome shotgun (WGS) entry which is preliminary data.</text>
</comment>
<proteinExistence type="predicted"/>
<gene>
    <name evidence="3" type="ORF">SADUNF_Sadunf07G0089200</name>
</gene>